<evidence type="ECO:0000313" key="2">
    <source>
        <dbReference type="Proteomes" id="UP000028984"/>
    </source>
</evidence>
<organism evidence="1 2">
    <name type="scientific">Bifidobacterium reuteri DSM 23975</name>
    <dbReference type="NCBI Taxonomy" id="1437610"/>
    <lineage>
        <taxon>Bacteria</taxon>
        <taxon>Bacillati</taxon>
        <taxon>Actinomycetota</taxon>
        <taxon>Actinomycetes</taxon>
        <taxon>Bifidobacteriales</taxon>
        <taxon>Bifidobacteriaceae</taxon>
        <taxon>Bifidobacterium</taxon>
    </lineage>
</organism>
<evidence type="ECO:0000313" key="1">
    <source>
        <dbReference type="EMBL" id="KFI83956.1"/>
    </source>
</evidence>
<dbReference type="AlphaFoldDB" id="A0A087CL06"/>
<accession>A0A087CL06</accession>
<reference evidence="1 2" key="1">
    <citation type="submission" date="2014-03" db="EMBL/GenBank/DDBJ databases">
        <title>Genomics of Bifidobacteria.</title>
        <authorList>
            <person name="Ventura M."/>
            <person name="Milani C."/>
            <person name="Lugli G.A."/>
        </authorList>
    </citation>
    <scope>NUCLEOTIDE SEQUENCE [LARGE SCALE GENOMIC DNA]</scope>
    <source>
        <strain evidence="1 2">DSM 23975</strain>
    </source>
</reference>
<dbReference type="EMBL" id="JGZK01000019">
    <property type="protein sequence ID" value="KFI83956.1"/>
    <property type="molecule type" value="Genomic_DNA"/>
</dbReference>
<protein>
    <submittedName>
        <fullName evidence="1">Uncharacterized protein</fullName>
    </submittedName>
</protein>
<name>A0A087CL06_9BIFI</name>
<sequence>MLPPTHTVINEYHYTCRLCETRLTRVSIPLTLLRLNGYLLPARRCNIQGFISPDTRMVCLRQASRPFY</sequence>
<keyword evidence="2" id="KW-1185">Reference proteome</keyword>
<proteinExistence type="predicted"/>
<dbReference type="Proteomes" id="UP000028984">
    <property type="component" value="Unassembled WGS sequence"/>
</dbReference>
<comment type="caution">
    <text evidence="1">The sequence shown here is derived from an EMBL/GenBank/DDBJ whole genome shotgun (WGS) entry which is preliminary data.</text>
</comment>
<gene>
    <name evidence="1" type="ORF">BREU_2142</name>
</gene>